<evidence type="ECO:0000256" key="1">
    <source>
        <dbReference type="ARBA" id="ARBA00035012"/>
    </source>
</evidence>
<dbReference type="Proteomes" id="UP000738376">
    <property type="component" value="Unassembled WGS sequence"/>
</dbReference>
<evidence type="ECO:0000313" key="4">
    <source>
        <dbReference type="EMBL" id="NMF56544.1"/>
    </source>
</evidence>
<dbReference type="InterPro" id="IPR012337">
    <property type="entry name" value="RNaseH-like_sf"/>
</dbReference>
<organism evidence="4 5">
    <name type="scientific">Pseudanabaena yagii GIHE-NHR1</name>
    <dbReference type="NCBI Taxonomy" id="2722753"/>
    <lineage>
        <taxon>Bacteria</taxon>
        <taxon>Bacillati</taxon>
        <taxon>Cyanobacteriota</taxon>
        <taxon>Cyanophyceae</taxon>
        <taxon>Pseudanabaenales</taxon>
        <taxon>Pseudanabaenaceae</taxon>
        <taxon>Pseudanabaena</taxon>
        <taxon>Pseudanabaena yagii</taxon>
    </lineage>
</organism>
<dbReference type="Pfam" id="PF02171">
    <property type="entry name" value="Piwi"/>
    <property type="match status" value="1"/>
</dbReference>
<sequence>MTTFIEVFPINLSALPILYAYKLIIGNNDMSTIGWKFAYRLRAELGGHWVWSESKIVGDKLVSELEIKNIVEVLWQEQPEVYRNLQGLKRDIDFAITPQSQADFVAFGLFSDIQREIKLKLSQKNHDLGRAKIERTYGVKAWVVNDHPSISISVQSNLIYKEDFKTYAAKVADPNQLLGIMVEDKGSSLKDEIVAITGRLIDHRTRLLSLTKKDESKALINNAPDDELVVSVGKSRYDYIASALKIVLRLADCQRFGVDSQKALNILKIEPKLRSDIISSIAEIAKKQNFIQNAYTSGKNTNLFLSSESIGFSSNLCFGNAKIGKHNEMLSSLKLYGVYRRAKNFSENNPIYIGIIKGAKTESLEKFCPALQEELSKLKFKSEYVGLKNIQEDSRIKIEEAINILMQKEKQPDIILAFFNDNSEEEGSAYDKFKSITIGRGIPSQYIEKSTTTNTFALGNIALGILGKTGNTPFALAEPLPYADLVIGLDVARQKKQNLAGSLNATAIARIYFSNGDLLRYRIHDAPLEGETIPQNVLQSLFPIDEFQGKRVVIHRDGLFRGKEKQVLKSWAKQIGAEFYLVEVIKDAVPRIYSFTNGEVKQPAKGDVFKLSDTQAFLVSSLPPFKNSTPQPLQIRTEAPFTIEQAVHSVLSLTLLHYGSLRGTRSPVSIHFSDKIGGLVLKGIKPKDLEGTIPYWL</sequence>
<reference evidence="4 5" key="1">
    <citation type="submission" date="2020-03" db="EMBL/GenBank/DDBJ databases">
        <title>Draft Genome Sequence of 2-Methylisoborneol Producing Pseudanabaena yagii Strain GIHE-NHR1 Isolated from North Han River in South Korea.</title>
        <authorList>
            <person name="Jeong J."/>
        </authorList>
    </citation>
    <scope>NUCLEOTIDE SEQUENCE [LARGE SCALE GENOMIC DNA]</scope>
    <source>
        <strain evidence="4 5">GIHE-NHR1</strain>
    </source>
</reference>
<comment type="caution">
    <text evidence="4">The sequence shown here is derived from an EMBL/GenBank/DDBJ whole genome shotgun (WGS) entry which is preliminary data.</text>
</comment>
<feature type="domain" description="Piwi" evidence="3">
    <location>
        <begin position="414"/>
        <end position="685"/>
    </location>
</feature>
<protein>
    <recommendedName>
        <fullName evidence="2">Protein argonaute</fullName>
    </recommendedName>
</protein>
<evidence type="ECO:0000313" key="5">
    <source>
        <dbReference type="Proteomes" id="UP000738376"/>
    </source>
</evidence>
<keyword evidence="5" id="KW-1185">Reference proteome</keyword>
<dbReference type="SUPFAM" id="SSF53098">
    <property type="entry name" value="Ribonuclease H-like"/>
    <property type="match status" value="1"/>
</dbReference>
<dbReference type="InterPro" id="IPR003165">
    <property type="entry name" value="Piwi"/>
</dbReference>
<dbReference type="Gene3D" id="3.40.50.2300">
    <property type="match status" value="1"/>
</dbReference>
<dbReference type="SMART" id="SM00950">
    <property type="entry name" value="Piwi"/>
    <property type="match status" value="1"/>
</dbReference>
<dbReference type="EMBL" id="JAAVJL010000001">
    <property type="protein sequence ID" value="NMF56544.1"/>
    <property type="molecule type" value="Genomic_DNA"/>
</dbReference>
<proteinExistence type="inferred from homology"/>
<name>A0ABX1LNX0_9CYAN</name>
<dbReference type="PROSITE" id="PS50822">
    <property type="entry name" value="PIWI"/>
    <property type="match status" value="1"/>
</dbReference>
<evidence type="ECO:0000256" key="2">
    <source>
        <dbReference type="ARBA" id="ARBA00035032"/>
    </source>
</evidence>
<accession>A0ABX1LNX0</accession>
<dbReference type="RefSeq" id="WP_169361680.1">
    <property type="nucleotide sequence ID" value="NZ_JAAVJL010000001.1"/>
</dbReference>
<dbReference type="InterPro" id="IPR036397">
    <property type="entry name" value="RNaseH_sf"/>
</dbReference>
<gene>
    <name evidence="4" type="ORF">HC246_00505</name>
</gene>
<evidence type="ECO:0000259" key="3">
    <source>
        <dbReference type="PROSITE" id="PS50822"/>
    </source>
</evidence>
<dbReference type="Gene3D" id="3.30.420.10">
    <property type="entry name" value="Ribonuclease H-like superfamily/Ribonuclease H"/>
    <property type="match status" value="1"/>
</dbReference>
<comment type="similarity">
    <text evidence="1">Belongs to the argonaute family. Long pAgo subfamily.</text>
</comment>